<gene>
    <name evidence="2" type="ORF">TM7x_02290</name>
</gene>
<evidence type="ECO:0000313" key="3">
    <source>
        <dbReference type="Proteomes" id="UP000030902"/>
    </source>
</evidence>
<dbReference type="EMBL" id="CP007496">
    <property type="protein sequence ID" value="AJA06840.1"/>
    <property type="molecule type" value="Genomic_DNA"/>
</dbReference>
<reference evidence="2 3" key="1">
    <citation type="journal article" date="2015" name="Proc. Natl. Acad. Sci. U.S.A.">
        <title>Cultivation of a human-associated TM7 phylotype reveals a reduced genome and epibiotic parasitic lifestyle.</title>
        <authorList>
            <person name="He X."/>
            <person name="McLean J.S."/>
            <person name="Edlund A."/>
            <person name="Yooseph S."/>
            <person name="Hall A.P."/>
            <person name="Liu S.Y."/>
            <person name="Dorrestein P.C."/>
            <person name="Esquenazi E."/>
            <person name="Hunter R.C."/>
            <person name="Cheng G."/>
            <person name="Nelson K.E."/>
            <person name="Lux R."/>
            <person name="Shi W."/>
        </authorList>
    </citation>
    <scope>NUCLEOTIDE SEQUENCE [LARGE SCALE GENOMIC DNA]</scope>
    <source>
        <strain evidence="2 3">TM7x</strain>
    </source>
</reference>
<dbReference type="Gene3D" id="3.40.630.30">
    <property type="match status" value="1"/>
</dbReference>
<dbReference type="Pfam" id="PF13508">
    <property type="entry name" value="Acetyltransf_7"/>
    <property type="match status" value="1"/>
</dbReference>
<dbReference type="Proteomes" id="UP000030902">
    <property type="component" value="Chromosome"/>
</dbReference>
<keyword evidence="3" id="KW-1185">Reference proteome</keyword>
<evidence type="ECO:0000313" key="2">
    <source>
        <dbReference type="EMBL" id="AJA06840.1"/>
    </source>
</evidence>
<dbReference type="AlphaFoldDB" id="A0A6S4GSD7"/>
<dbReference type="GO" id="GO:0016747">
    <property type="term" value="F:acyltransferase activity, transferring groups other than amino-acyl groups"/>
    <property type="evidence" value="ECO:0007669"/>
    <property type="project" value="InterPro"/>
</dbReference>
<sequence length="152" mass="16663">MNPEVNLTKLSVNDDIALDRAVSAYLEFILGCSSVGDCPKKELASYVAGMGAYYCSDVFSIDVPGKESSSGLMTVCFDGDKITVEDLFVKEEMRKRGIGRMAIEALGGEFPIARIMELESLRSAEGFYQQIGFKCVAPATNGRLSLWRKKLN</sequence>
<dbReference type="RefSeq" id="WP_039327517.1">
    <property type="nucleotide sequence ID" value="NZ_CP007496.1"/>
</dbReference>
<dbReference type="KEGG" id="sox:TM7x_02290"/>
<dbReference type="InterPro" id="IPR016181">
    <property type="entry name" value="Acyl_CoA_acyltransferase"/>
</dbReference>
<dbReference type="SUPFAM" id="SSF55729">
    <property type="entry name" value="Acyl-CoA N-acyltransferases (Nat)"/>
    <property type="match status" value="1"/>
</dbReference>
<name>A0A6S4GSD7_9BACT</name>
<organism evidence="2 3">
    <name type="scientific">Candidatus Nanosynbacter lyticus</name>
    <dbReference type="NCBI Taxonomy" id="2093824"/>
    <lineage>
        <taxon>Bacteria</taxon>
        <taxon>Candidatus Saccharimonadota</taxon>
        <taxon>Candidatus Saccharimonadia</taxon>
        <taxon>Candidatus Nanosynbacterales</taxon>
        <taxon>Candidatus Nanosynbacteraceae</taxon>
        <taxon>Candidatus Nanosynbacter</taxon>
    </lineage>
</organism>
<evidence type="ECO:0000259" key="1">
    <source>
        <dbReference type="Pfam" id="PF13508"/>
    </source>
</evidence>
<feature type="domain" description="N-acetyltransferase" evidence="1">
    <location>
        <begin position="76"/>
        <end position="134"/>
    </location>
</feature>
<dbReference type="InterPro" id="IPR000182">
    <property type="entry name" value="GNAT_dom"/>
</dbReference>
<protein>
    <recommendedName>
        <fullName evidence="1">N-acetyltransferase domain-containing protein</fullName>
    </recommendedName>
</protein>
<accession>A0A6S4GSD7</accession>
<proteinExistence type="predicted"/>